<dbReference type="EMBL" id="JAUSUT010000001">
    <property type="protein sequence ID" value="MDQ0376556.1"/>
    <property type="molecule type" value="Genomic_DNA"/>
</dbReference>
<comment type="caution">
    <text evidence="2">The sequence shown here is derived from an EMBL/GenBank/DDBJ whole genome shotgun (WGS) entry which is preliminary data.</text>
</comment>
<keyword evidence="1" id="KW-0812">Transmembrane</keyword>
<proteinExistence type="predicted"/>
<gene>
    <name evidence="2" type="ORF">FB470_000550</name>
</gene>
<dbReference type="Proteomes" id="UP001229651">
    <property type="component" value="Unassembled WGS sequence"/>
</dbReference>
<evidence type="ECO:0000256" key="1">
    <source>
        <dbReference type="SAM" id="Phobius"/>
    </source>
</evidence>
<feature type="transmembrane region" description="Helical" evidence="1">
    <location>
        <begin position="6"/>
        <end position="25"/>
    </location>
</feature>
<keyword evidence="3" id="KW-1185">Reference proteome</keyword>
<sequence>MTWIDWAFIIMVLAALIAFVLFKHVEDRRSARARAELAAAVRREFTCHASTVRGGRHTICGARLPWPGQPCPAGHLHTDNPPGSDAA</sequence>
<evidence type="ECO:0000313" key="3">
    <source>
        <dbReference type="Proteomes" id="UP001229651"/>
    </source>
</evidence>
<keyword evidence="1" id="KW-0472">Membrane</keyword>
<organism evidence="2 3">
    <name type="scientific">Amycolatopsis thermophila</name>
    <dbReference type="NCBI Taxonomy" id="206084"/>
    <lineage>
        <taxon>Bacteria</taxon>
        <taxon>Bacillati</taxon>
        <taxon>Actinomycetota</taxon>
        <taxon>Actinomycetes</taxon>
        <taxon>Pseudonocardiales</taxon>
        <taxon>Pseudonocardiaceae</taxon>
        <taxon>Amycolatopsis</taxon>
    </lineage>
</organism>
<accession>A0ABU0EMQ5</accession>
<dbReference type="RefSeq" id="WP_306988465.1">
    <property type="nucleotide sequence ID" value="NZ_JAUSUT010000001.1"/>
</dbReference>
<keyword evidence="1" id="KW-1133">Transmembrane helix</keyword>
<evidence type="ECO:0000313" key="2">
    <source>
        <dbReference type="EMBL" id="MDQ0376556.1"/>
    </source>
</evidence>
<protein>
    <submittedName>
        <fullName evidence="2">Uncharacterized protein</fullName>
    </submittedName>
</protein>
<reference evidence="2 3" key="1">
    <citation type="submission" date="2023-07" db="EMBL/GenBank/DDBJ databases">
        <title>Sequencing the genomes of 1000 actinobacteria strains.</title>
        <authorList>
            <person name="Klenk H.-P."/>
        </authorList>
    </citation>
    <scope>NUCLEOTIDE SEQUENCE [LARGE SCALE GENOMIC DNA]</scope>
    <source>
        <strain evidence="2 3">DSM 45805</strain>
    </source>
</reference>
<name>A0ABU0EMQ5_9PSEU</name>